<protein>
    <recommendedName>
        <fullName evidence="8">Large ribosomal subunit protein mL50</fullName>
    </recommendedName>
</protein>
<dbReference type="Gene3D" id="3.40.50.1820">
    <property type="entry name" value="alpha/beta hydrolase"/>
    <property type="match status" value="1"/>
</dbReference>
<dbReference type="InterPro" id="IPR014940">
    <property type="entry name" value="BAAT_C"/>
</dbReference>
<dbReference type="GO" id="GO:0005739">
    <property type="term" value="C:mitochondrion"/>
    <property type="evidence" value="ECO:0007669"/>
    <property type="project" value="UniProtKB-SubCell"/>
</dbReference>
<keyword evidence="7" id="KW-0687">Ribonucleoprotein</keyword>
<evidence type="ECO:0000256" key="8">
    <source>
        <dbReference type="ARBA" id="ARBA00035183"/>
    </source>
</evidence>
<dbReference type="GeneID" id="102523415"/>
<gene>
    <name evidence="12" type="primary">BAAT</name>
</gene>
<dbReference type="Pfam" id="PF04775">
    <property type="entry name" value="Bile_Hydr_Trans"/>
    <property type="match status" value="1"/>
</dbReference>
<dbReference type="PANTHER" id="PTHR10824">
    <property type="entry name" value="ACYL-COENZYME A THIOESTERASE-RELATED"/>
    <property type="match status" value="1"/>
</dbReference>
<dbReference type="GO" id="GO:0047617">
    <property type="term" value="F:fatty acyl-CoA hydrolase activity"/>
    <property type="evidence" value="ECO:0007669"/>
    <property type="project" value="TreeGrafter"/>
</dbReference>
<dbReference type="GO" id="GO:0005840">
    <property type="term" value="C:ribosome"/>
    <property type="evidence" value="ECO:0007669"/>
    <property type="project" value="UniProtKB-KW"/>
</dbReference>
<evidence type="ECO:0000256" key="3">
    <source>
        <dbReference type="ARBA" id="ARBA00008860"/>
    </source>
</evidence>
<dbReference type="InterPro" id="IPR029058">
    <property type="entry name" value="AB_hydrolase_fold"/>
</dbReference>
<dbReference type="Gene3D" id="2.60.40.2240">
    <property type="entry name" value="Acyl-CoA thioester hydrolase/BAAT N-terminal domain"/>
    <property type="match status" value="1"/>
</dbReference>
<evidence type="ECO:0000313" key="11">
    <source>
        <dbReference type="Proteomes" id="UP000694856"/>
    </source>
</evidence>
<keyword evidence="4" id="KW-0443">Lipid metabolism</keyword>
<evidence type="ECO:0000256" key="7">
    <source>
        <dbReference type="ARBA" id="ARBA00023274"/>
    </source>
</evidence>
<dbReference type="Proteomes" id="UP000694856">
    <property type="component" value="Chromosome 4"/>
</dbReference>
<keyword evidence="11" id="KW-1185">Reference proteome</keyword>
<dbReference type="SUPFAM" id="SSF53474">
    <property type="entry name" value="alpha/beta-Hydrolases"/>
    <property type="match status" value="1"/>
</dbReference>
<evidence type="ECO:0000256" key="1">
    <source>
        <dbReference type="ARBA" id="ARBA00004173"/>
    </source>
</evidence>
<dbReference type="FunFam" id="3.40.50.1820:FF:000024">
    <property type="entry name" value="acyl-coenzyme A thioesterase 4"/>
    <property type="match status" value="1"/>
</dbReference>
<dbReference type="Pfam" id="PF08840">
    <property type="entry name" value="BAAT_C"/>
    <property type="match status" value="1"/>
</dbReference>
<name>A0A8B8SVF7_CAMFR</name>
<keyword evidence="6" id="KW-0496">Mitochondrion</keyword>
<feature type="domain" description="Acyl-CoA thioester hydrolase/bile acid-CoA amino acid N-acetyltransferase" evidence="9">
    <location>
        <begin position="181"/>
        <end position="310"/>
    </location>
</feature>
<dbReference type="PANTHER" id="PTHR10824:SF1">
    <property type="entry name" value="ACYL-COENZYME A AMINO ACID N-ACYLTRANSFERASE 1-RELATED"/>
    <property type="match status" value="1"/>
</dbReference>
<sequence>MAALRLSGVTRRGLTWIVLGAPRREFWSQFRKEKQPVVAETVEEVKKEPILVCPPLRSQTYIPPEDLQSRLESHVKEVFGSSVPCSWQDISLEDVHLKFSFLARVADDLGHAVPNSRLHQMCRQNYKASSLILKFFQQLEQRNSYAVPDHPSSNRARNTSRSLCRLTMSQLTATPASALADEPVHIRATGLPPLQMVTLVASLKDEKGNLFQSRAFYRANEAGELDLKQTPALGGDYVGVHPMGPFWSLKPDKGFRRLLKRDVMNSPFWVTLQLYDSLYLQDSAPGEPRASQVVQRWFSSPGVQRVKIHEGRLRGALFLPPGKGPFLGLIDLFGGTGGLVDFRASLLAARGFAVLALAYFAYEDLPQKLQEVDLEYFEEGANLLLAHPKVQGPGIGVVSMSKGAEIGLAMACFLKQVVATVCINGSNAVFECPLRYRDLVIASIPSFPERMDVHPMGAARLRHYRGDPRDELNQQSVLPIEKAQGQILFIIGEDDECYNSKKYAEQALDQLRNHGKSNGRMLLYPKTGHLLEPPYGPLCSASVHPSYGLFRPILWGGEPAAHSAAQVHAWGEIQKFLRQHLVQSRSKF</sequence>
<dbReference type="GO" id="GO:1990904">
    <property type="term" value="C:ribonucleoprotein complex"/>
    <property type="evidence" value="ECO:0007669"/>
    <property type="project" value="UniProtKB-KW"/>
</dbReference>
<dbReference type="Pfam" id="PF10501">
    <property type="entry name" value="Ribosomal_L50"/>
    <property type="match status" value="1"/>
</dbReference>
<dbReference type="RefSeq" id="XP_032333978.1">
    <property type="nucleotide sequence ID" value="XM_032478087.1"/>
</dbReference>
<evidence type="ECO:0000256" key="5">
    <source>
        <dbReference type="ARBA" id="ARBA00022980"/>
    </source>
</evidence>
<keyword evidence="4" id="KW-0276">Fatty acid metabolism</keyword>
<dbReference type="FunFam" id="2.60.40.2240:FF:000001">
    <property type="entry name" value="acyl-coenzyme A thioesterase 4"/>
    <property type="match status" value="1"/>
</dbReference>
<evidence type="ECO:0000256" key="6">
    <source>
        <dbReference type="ARBA" id="ARBA00023128"/>
    </source>
</evidence>
<feature type="domain" description="BAAT/Acyl-CoA thioester hydrolase C-terminal" evidence="10">
    <location>
        <begin position="372"/>
        <end position="582"/>
    </location>
</feature>
<reference evidence="12" key="1">
    <citation type="submission" date="2025-08" db="UniProtKB">
        <authorList>
            <consortium name="RefSeq"/>
        </authorList>
    </citation>
    <scope>IDENTIFICATION</scope>
    <source>
        <tissue evidence="12">Ear skin</tissue>
    </source>
</reference>
<dbReference type="AlphaFoldDB" id="A0A8B8SVF7"/>
<dbReference type="GO" id="GO:0006631">
    <property type="term" value="P:fatty acid metabolic process"/>
    <property type="evidence" value="ECO:0007669"/>
    <property type="project" value="UniProtKB-KW"/>
</dbReference>
<dbReference type="InterPro" id="IPR018305">
    <property type="entry name" value="Ribosomal_m50"/>
</dbReference>
<comment type="similarity">
    <text evidence="3">Belongs to the mitochondrion-specific ribosomal protein mL50 family.</text>
</comment>
<dbReference type="CTD" id="570"/>
<proteinExistence type="inferred from homology"/>
<evidence type="ECO:0000313" key="12">
    <source>
        <dbReference type="RefSeq" id="XP_032333978.1"/>
    </source>
</evidence>
<accession>A0A8B8SVF7</accession>
<evidence type="ECO:0000259" key="10">
    <source>
        <dbReference type="Pfam" id="PF08840"/>
    </source>
</evidence>
<dbReference type="GO" id="GO:0005777">
    <property type="term" value="C:peroxisome"/>
    <property type="evidence" value="ECO:0007669"/>
    <property type="project" value="TreeGrafter"/>
</dbReference>
<comment type="similarity">
    <text evidence="2">Belongs to the C/M/P thioester hydrolase family.</text>
</comment>
<dbReference type="GO" id="GO:0006637">
    <property type="term" value="P:acyl-CoA metabolic process"/>
    <property type="evidence" value="ECO:0007669"/>
    <property type="project" value="TreeGrafter"/>
</dbReference>
<keyword evidence="5" id="KW-0689">Ribosomal protein</keyword>
<evidence type="ECO:0000256" key="2">
    <source>
        <dbReference type="ARBA" id="ARBA00006538"/>
    </source>
</evidence>
<dbReference type="InterPro" id="IPR042490">
    <property type="entry name" value="Thio_Ohase/BAAT_N"/>
</dbReference>
<evidence type="ECO:0000259" key="9">
    <source>
        <dbReference type="Pfam" id="PF04775"/>
    </source>
</evidence>
<organism evidence="11 12">
    <name type="scientific">Camelus ferus</name>
    <name type="common">Wild bactrian camel</name>
    <name type="synonym">Camelus bactrianus ferus</name>
    <dbReference type="NCBI Taxonomy" id="419612"/>
    <lineage>
        <taxon>Eukaryota</taxon>
        <taxon>Metazoa</taxon>
        <taxon>Chordata</taxon>
        <taxon>Craniata</taxon>
        <taxon>Vertebrata</taxon>
        <taxon>Euteleostomi</taxon>
        <taxon>Mammalia</taxon>
        <taxon>Eutheria</taxon>
        <taxon>Laurasiatheria</taxon>
        <taxon>Artiodactyla</taxon>
        <taxon>Tylopoda</taxon>
        <taxon>Camelidae</taxon>
        <taxon>Camelus</taxon>
    </lineage>
</organism>
<dbReference type="InterPro" id="IPR006862">
    <property type="entry name" value="Thio_Ohase/aa_AcTrfase"/>
</dbReference>
<evidence type="ECO:0000256" key="4">
    <source>
        <dbReference type="ARBA" id="ARBA00022832"/>
    </source>
</evidence>
<comment type="subcellular location">
    <subcellularLocation>
        <location evidence="1">Mitochondrion</location>
    </subcellularLocation>
</comment>